<evidence type="ECO:0000256" key="1">
    <source>
        <dbReference type="SAM" id="Phobius"/>
    </source>
</evidence>
<feature type="transmembrane region" description="Helical" evidence="1">
    <location>
        <begin position="140"/>
        <end position="159"/>
    </location>
</feature>
<feature type="transmembrane region" description="Helical" evidence="1">
    <location>
        <begin position="318"/>
        <end position="336"/>
    </location>
</feature>
<gene>
    <name evidence="2" type="ORF">Fuma_00835</name>
</gene>
<dbReference type="RefSeq" id="WP_077023036.1">
    <property type="nucleotide sequence ID" value="NZ_CP017641.1"/>
</dbReference>
<dbReference type="EMBL" id="CP017641">
    <property type="protein sequence ID" value="APZ91249.1"/>
    <property type="molecule type" value="Genomic_DNA"/>
</dbReference>
<feature type="transmembrane region" description="Helical" evidence="1">
    <location>
        <begin position="71"/>
        <end position="88"/>
    </location>
</feature>
<sequence>MDDLDPDSAARRESDDASNDALTGEITGVASTATVPDNVMAGTVRGRLALLIVFLMILLADATIYHARGFSGPAAFFVGATALLFVGIPRRAITPSSVLLALMMMLLSFRLASNGWGLHVCAGLWLLHGLTLAFRRQQPFVLETLIFAAQVVPGGYDFFQRINERMKEQVIGPAEDGMSGRRLEVILPLLAALLFGGTFVMANPDMVTWVSGHLGELATAVREFLFQFSPYEIAFWCAVAWATGGLLRPITGPIIAAACERLPTITQDTNAPLYAAFRNTLLTVIALFSAYLVFEFNTLWFREFPEGFYYAGYAHEGAAWLTVALGLATLTLSLIFRGRTLSDPRLRQLTRLSWGWSALNLLLAAAVYHRMYIYIEFNGMTRMRTVALLGITSVVGGFLLVLVKINSRRNFLWLIRRQLWVLGLAVFVYAVLPVDVLIHRYNVAEVMSGNLPPVVQITGHEVDDECLPVLLPLTNSEDKRIANGMKAFLAARTSQLQAKVGRAERQGWTAWQRGQTNSLAFLKDHRQEMSMSDGTRDGTNAFERLQNYAYENWW</sequence>
<feature type="transmembrane region" description="Helical" evidence="1">
    <location>
        <begin position="419"/>
        <end position="438"/>
    </location>
</feature>
<feature type="transmembrane region" description="Helical" evidence="1">
    <location>
        <begin position="100"/>
        <end position="128"/>
    </location>
</feature>
<evidence type="ECO:0000313" key="3">
    <source>
        <dbReference type="Proteomes" id="UP000187735"/>
    </source>
</evidence>
<dbReference type="InterPro" id="IPR025291">
    <property type="entry name" value="DUF4153"/>
</dbReference>
<feature type="transmembrane region" description="Helical" evidence="1">
    <location>
        <begin position="185"/>
        <end position="202"/>
    </location>
</feature>
<dbReference type="OrthoDB" id="230726at2"/>
<dbReference type="KEGG" id="fmr:Fuma_00835"/>
<feature type="transmembrane region" description="Helical" evidence="1">
    <location>
        <begin position="387"/>
        <end position="407"/>
    </location>
</feature>
<accession>A0A1P8WB17</accession>
<proteinExistence type="predicted"/>
<evidence type="ECO:0000313" key="2">
    <source>
        <dbReference type="EMBL" id="APZ91249.1"/>
    </source>
</evidence>
<feature type="transmembrane region" description="Helical" evidence="1">
    <location>
        <begin position="357"/>
        <end position="375"/>
    </location>
</feature>
<organism evidence="2 3">
    <name type="scientific">Fuerstiella marisgermanici</name>
    <dbReference type="NCBI Taxonomy" id="1891926"/>
    <lineage>
        <taxon>Bacteria</taxon>
        <taxon>Pseudomonadati</taxon>
        <taxon>Planctomycetota</taxon>
        <taxon>Planctomycetia</taxon>
        <taxon>Planctomycetales</taxon>
        <taxon>Planctomycetaceae</taxon>
        <taxon>Fuerstiella</taxon>
    </lineage>
</organism>
<dbReference type="AlphaFoldDB" id="A0A1P8WB17"/>
<feature type="transmembrane region" description="Helical" evidence="1">
    <location>
        <begin position="271"/>
        <end position="294"/>
    </location>
</feature>
<keyword evidence="1" id="KW-0812">Transmembrane</keyword>
<dbReference type="STRING" id="1891926.Fuma_00835"/>
<feature type="transmembrane region" description="Helical" evidence="1">
    <location>
        <begin position="233"/>
        <end position="259"/>
    </location>
</feature>
<protein>
    <submittedName>
        <fullName evidence="2">Uncharacterized protein</fullName>
    </submittedName>
</protein>
<feature type="transmembrane region" description="Helical" evidence="1">
    <location>
        <begin position="48"/>
        <end position="65"/>
    </location>
</feature>
<keyword evidence="1" id="KW-1133">Transmembrane helix</keyword>
<keyword evidence="1" id="KW-0472">Membrane</keyword>
<name>A0A1P8WB17_9PLAN</name>
<keyword evidence="3" id="KW-1185">Reference proteome</keyword>
<dbReference type="Proteomes" id="UP000187735">
    <property type="component" value="Chromosome"/>
</dbReference>
<reference evidence="2 3" key="1">
    <citation type="journal article" date="2016" name="Front. Microbiol.">
        <title>Fuerstia marisgermanicae gen. nov., sp. nov., an Unusual Member of the Phylum Planctomycetes from the German Wadden Sea.</title>
        <authorList>
            <person name="Kohn T."/>
            <person name="Heuer A."/>
            <person name="Jogler M."/>
            <person name="Vollmers J."/>
            <person name="Boedeker C."/>
            <person name="Bunk B."/>
            <person name="Rast P."/>
            <person name="Borchert D."/>
            <person name="Glockner I."/>
            <person name="Freese H.M."/>
            <person name="Klenk H.P."/>
            <person name="Overmann J."/>
            <person name="Kaster A.K."/>
            <person name="Rohde M."/>
            <person name="Wiegand S."/>
            <person name="Jogler C."/>
        </authorList>
    </citation>
    <scope>NUCLEOTIDE SEQUENCE [LARGE SCALE GENOMIC DNA]</scope>
    <source>
        <strain evidence="2 3">NH11</strain>
    </source>
</reference>
<dbReference type="Pfam" id="PF13687">
    <property type="entry name" value="DUF4153"/>
    <property type="match status" value="1"/>
</dbReference>